<evidence type="ECO:0000313" key="1">
    <source>
        <dbReference type="EMBL" id="MEL5994651.1"/>
    </source>
</evidence>
<comment type="caution">
    <text evidence="1">The sequence shown here is derived from an EMBL/GenBank/DDBJ whole genome shotgun (WGS) entry which is preliminary data.</text>
</comment>
<proteinExistence type="predicted"/>
<organism evidence="1 2">
    <name type="scientific">Hymenobacter segetis</name>
    <dbReference type="NCBI Taxonomy" id="2025509"/>
    <lineage>
        <taxon>Bacteria</taxon>
        <taxon>Pseudomonadati</taxon>
        <taxon>Bacteroidota</taxon>
        <taxon>Cytophagia</taxon>
        <taxon>Cytophagales</taxon>
        <taxon>Hymenobacteraceae</taxon>
        <taxon>Hymenobacter</taxon>
    </lineage>
</organism>
<dbReference type="RefSeq" id="WP_342297942.1">
    <property type="nucleotide sequence ID" value="NZ_JBCEVZ010000021.1"/>
</dbReference>
<sequence length="90" mass="10642">MTIHDFNHLSAEVQLANVFQRGTYLARRWDDFHQAVNLYRMPSGFFVEVNYDTEKNEIEFLFAFEAGGEDDRLPDYAIFVELPEWGPYTE</sequence>
<dbReference type="EMBL" id="JBCEVZ010000021">
    <property type="protein sequence ID" value="MEL5994651.1"/>
    <property type="molecule type" value="Genomic_DNA"/>
</dbReference>
<gene>
    <name evidence="1" type="ORF">AAFH49_10565</name>
</gene>
<keyword evidence="2" id="KW-1185">Reference proteome</keyword>
<accession>A0ABU9LVL1</accession>
<reference evidence="1 2" key="1">
    <citation type="journal article" date="2018" name="Arch. Microbiol.">
        <title>Hymenobacter segetis sp. nov., isolated from soil.</title>
        <authorList>
            <person name="Ten L.N."/>
            <person name="Lim S.J."/>
            <person name="Kim B.O."/>
            <person name="Kang I.K."/>
            <person name="Jung H.Y."/>
        </authorList>
    </citation>
    <scope>NUCLEOTIDE SEQUENCE [LARGE SCALE GENOMIC DNA]</scope>
    <source>
        <strain evidence="1 2">S7-3-11</strain>
    </source>
</reference>
<evidence type="ECO:0000313" key="2">
    <source>
        <dbReference type="Proteomes" id="UP001479606"/>
    </source>
</evidence>
<dbReference type="Proteomes" id="UP001479606">
    <property type="component" value="Unassembled WGS sequence"/>
</dbReference>
<protein>
    <submittedName>
        <fullName evidence="1">Uncharacterized protein</fullName>
    </submittedName>
</protein>
<name>A0ABU9LVL1_9BACT</name>